<dbReference type="Proteomes" id="UP000224854">
    <property type="component" value="Unassembled WGS sequence"/>
</dbReference>
<organism evidence="9 10">
    <name type="scientific">Ophiocordyceps australis</name>
    <dbReference type="NCBI Taxonomy" id="1399860"/>
    <lineage>
        <taxon>Eukaryota</taxon>
        <taxon>Fungi</taxon>
        <taxon>Dikarya</taxon>
        <taxon>Ascomycota</taxon>
        <taxon>Pezizomycotina</taxon>
        <taxon>Sordariomycetes</taxon>
        <taxon>Hypocreomycetidae</taxon>
        <taxon>Hypocreales</taxon>
        <taxon>Ophiocordycipitaceae</taxon>
        <taxon>Ophiocordyceps</taxon>
    </lineage>
</organism>
<accession>A0A2C5ZL54</accession>
<dbReference type="PANTHER" id="PTHR33048:SF47">
    <property type="entry name" value="INTEGRAL MEMBRANE PROTEIN-RELATED"/>
    <property type="match status" value="1"/>
</dbReference>
<feature type="domain" description="Rhodopsin" evidence="8">
    <location>
        <begin position="61"/>
        <end position="294"/>
    </location>
</feature>
<name>A0A2C5ZL54_9HYPO</name>
<dbReference type="OrthoDB" id="4922681at2759"/>
<evidence type="ECO:0000256" key="4">
    <source>
        <dbReference type="ARBA" id="ARBA00023136"/>
    </source>
</evidence>
<proteinExistence type="inferred from homology"/>
<evidence type="ECO:0000313" key="10">
    <source>
        <dbReference type="Proteomes" id="UP000224854"/>
    </source>
</evidence>
<gene>
    <name evidence="9" type="ORF">CDD82_5070</name>
</gene>
<evidence type="ECO:0000256" key="2">
    <source>
        <dbReference type="ARBA" id="ARBA00022692"/>
    </source>
</evidence>
<keyword evidence="3 7" id="KW-1133">Transmembrane helix</keyword>
<evidence type="ECO:0000256" key="5">
    <source>
        <dbReference type="ARBA" id="ARBA00038359"/>
    </source>
</evidence>
<dbReference type="AlphaFoldDB" id="A0A2C5ZL54"/>
<evidence type="ECO:0000256" key="1">
    <source>
        <dbReference type="ARBA" id="ARBA00004141"/>
    </source>
</evidence>
<dbReference type="EMBL" id="NJEU01000045">
    <property type="protein sequence ID" value="PHH82715.1"/>
    <property type="molecule type" value="Genomic_DNA"/>
</dbReference>
<dbReference type="Pfam" id="PF20684">
    <property type="entry name" value="Fung_rhodopsin"/>
    <property type="match status" value="1"/>
</dbReference>
<feature type="transmembrane region" description="Helical" evidence="7">
    <location>
        <begin position="233"/>
        <end position="253"/>
    </location>
</feature>
<keyword evidence="10" id="KW-1185">Reference proteome</keyword>
<feature type="compositionally biased region" description="Basic and acidic residues" evidence="6">
    <location>
        <begin position="356"/>
        <end position="365"/>
    </location>
</feature>
<comment type="subcellular location">
    <subcellularLocation>
        <location evidence="1">Membrane</location>
        <topology evidence="1">Multi-pass membrane protein</topology>
    </subcellularLocation>
</comment>
<keyword evidence="2 7" id="KW-0812">Transmembrane</keyword>
<dbReference type="InterPro" id="IPR049326">
    <property type="entry name" value="Rhodopsin_dom_fungi"/>
</dbReference>
<feature type="region of interest" description="Disordered" evidence="6">
    <location>
        <begin position="355"/>
        <end position="376"/>
    </location>
</feature>
<evidence type="ECO:0000259" key="8">
    <source>
        <dbReference type="Pfam" id="PF20684"/>
    </source>
</evidence>
<feature type="transmembrane region" description="Helical" evidence="7">
    <location>
        <begin position="265"/>
        <end position="293"/>
    </location>
</feature>
<evidence type="ECO:0000256" key="6">
    <source>
        <dbReference type="SAM" id="MobiDB-lite"/>
    </source>
</evidence>
<feature type="transmembrane region" description="Helical" evidence="7">
    <location>
        <begin position="71"/>
        <end position="93"/>
    </location>
</feature>
<evidence type="ECO:0000313" key="9">
    <source>
        <dbReference type="EMBL" id="PHH82715.1"/>
    </source>
</evidence>
<comment type="similarity">
    <text evidence="5">Belongs to the SAT4 family.</text>
</comment>
<keyword evidence="4 7" id="KW-0472">Membrane</keyword>
<evidence type="ECO:0000256" key="7">
    <source>
        <dbReference type="SAM" id="Phobius"/>
    </source>
</evidence>
<feature type="transmembrane region" description="Helical" evidence="7">
    <location>
        <begin position="113"/>
        <end position="135"/>
    </location>
</feature>
<dbReference type="PANTHER" id="PTHR33048">
    <property type="entry name" value="PTH11-LIKE INTEGRAL MEMBRANE PROTEIN (AFU_ORTHOLOGUE AFUA_5G11245)"/>
    <property type="match status" value="1"/>
</dbReference>
<dbReference type="GO" id="GO:0016020">
    <property type="term" value="C:membrane"/>
    <property type="evidence" value="ECO:0007669"/>
    <property type="project" value="UniProtKB-SubCell"/>
</dbReference>
<reference evidence="9 10" key="1">
    <citation type="submission" date="2017-06" db="EMBL/GenBank/DDBJ databases">
        <title>Ant-infecting Ophiocordyceps genomes reveal a high diversity of potential behavioral manipulation genes and a possible major role for enterotoxins.</title>
        <authorList>
            <person name="De Bekker C."/>
            <person name="Evans H.C."/>
            <person name="Brachmann A."/>
            <person name="Hughes D.P."/>
        </authorList>
    </citation>
    <scope>NUCLEOTIDE SEQUENCE [LARGE SCALE GENOMIC DNA]</scope>
    <source>
        <strain evidence="9 10">1348a</strain>
    </source>
</reference>
<feature type="transmembrane region" description="Helical" evidence="7">
    <location>
        <begin position="156"/>
        <end position="175"/>
    </location>
</feature>
<protein>
    <recommendedName>
        <fullName evidence="8">Rhodopsin domain-containing protein</fullName>
    </recommendedName>
</protein>
<comment type="caution">
    <text evidence="9">The sequence shown here is derived from an EMBL/GenBank/DDBJ whole genome shotgun (WGS) entry which is preliminary data.</text>
</comment>
<feature type="region of interest" description="Disordered" evidence="6">
    <location>
        <begin position="315"/>
        <end position="341"/>
    </location>
</feature>
<feature type="transmembrane region" description="Helical" evidence="7">
    <location>
        <begin position="38"/>
        <end position="59"/>
    </location>
</feature>
<feature type="transmembrane region" description="Helical" evidence="7">
    <location>
        <begin position="195"/>
        <end position="221"/>
    </location>
</feature>
<evidence type="ECO:0000256" key="3">
    <source>
        <dbReference type="ARBA" id="ARBA00022989"/>
    </source>
</evidence>
<sequence>MALPDVAQGREQCLVPGLAPPPGRTSNFEHADPMLKNLAIGLIAALTLLAACFTGGRLVANRNKLAFADALALVALVVDIAGACILGIFANNFRHMWDFPLCWVTARFHQLSFTLEIVGFLGLFLAKSATLLLFHQIFTISPRTRLAIRIGMGANLVLYTVCIIILIVYGVPHIGQTWDNLVIENINIADSSWNLYWGVAQAPASMLLDVYILILPLPIVSSIKMSRRSRAQVFGVFLTGLLAVASSILSVAFRIRAINDIDRTWTMGILLICNFVEMDMATIIASAPGFAAFMRQYMIPWPPIQSLLSFMSGGSRASSEKHSPNKPRTGCNGNRRQPDNGQFRESWLLDTQSTDYQHDGRHAARQEPNMQSRDLC</sequence>
<dbReference type="InterPro" id="IPR052337">
    <property type="entry name" value="SAT4-like"/>
</dbReference>